<gene>
    <name evidence="1" type="primary">thiS</name>
    <name evidence="1" type="ORF">FHG71_07385</name>
</gene>
<sequence length="65" mass="6682">MKITVNGTATEVTAKDLPGVLRELGYGDGKVATAVNERFVPASARSSAVLGPGDRLEVVTPRQGG</sequence>
<protein>
    <submittedName>
        <fullName evidence="1">Sulfur carrier protein ThiS</fullName>
    </submittedName>
</protein>
<dbReference type="Proteomes" id="UP000305709">
    <property type="component" value="Unassembled WGS sequence"/>
</dbReference>
<dbReference type="InterPro" id="IPR016155">
    <property type="entry name" value="Mopterin_synth/thiamin_S_b"/>
</dbReference>
<proteinExistence type="predicted"/>
<keyword evidence="2" id="KW-1185">Reference proteome</keyword>
<dbReference type="InterPro" id="IPR010035">
    <property type="entry name" value="Thi_S"/>
</dbReference>
<evidence type="ECO:0000313" key="1">
    <source>
        <dbReference type="EMBL" id="TNC73102.1"/>
    </source>
</evidence>
<accession>A0A5C4NG38</accession>
<comment type="caution">
    <text evidence="1">The sequence shown here is derived from an EMBL/GenBank/DDBJ whole genome shotgun (WGS) entry which is preliminary data.</text>
</comment>
<dbReference type="RefSeq" id="WP_139080980.1">
    <property type="nucleotide sequence ID" value="NZ_VDFV01000005.1"/>
</dbReference>
<reference evidence="1 2" key="1">
    <citation type="submission" date="2019-06" db="EMBL/GenBank/DDBJ databases">
        <authorList>
            <person name="Jiang L."/>
        </authorList>
    </citation>
    <scope>NUCLEOTIDE SEQUENCE [LARGE SCALE GENOMIC DNA]</scope>
    <source>
        <strain evidence="1 2">YIM 48858</strain>
    </source>
</reference>
<dbReference type="PANTHER" id="PTHR34472:SF1">
    <property type="entry name" value="SULFUR CARRIER PROTEIN THIS"/>
    <property type="match status" value="1"/>
</dbReference>
<dbReference type="OrthoDB" id="197113at2"/>
<organism evidence="1 2">
    <name type="scientific">Rubellimicrobium roseum</name>
    <dbReference type="NCBI Taxonomy" id="687525"/>
    <lineage>
        <taxon>Bacteria</taxon>
        <taxon>Pseudomonadati</taxon>
        <taxon>Pseudomonadota</taxon>
        <taxon>Alphaproteobacteria</taxon>
        <taxon>Rhodobacterales</taxon>
        <taxon>Roseobacteraceae</taxon>
        <taxon>Rubellimicrobium</taxon>
    </lineage>
</organism>
<dbReference type="EMBL" id="VDFV01000005">
    <property type="protein sequence ID" value="TNC73102.1"/>
    <property type="molecule type" value="Genomic_DNA"/>
</dbReference>
<dbReference type="SUPFAM" id="SSF54285">
    <property type="entry name" value="MoaD/ThiS"/>
    <property type="match status" value="1"/>
</dbReference>
<dbReference type="AlphaFoldDB" id="A0A5C4NG38"/>
<dbReference type="CDD" id="cd00565">
    <property type="entry name" value="Ubl_ThiS"/>
    <property type="match status" value="1"/>
</dbReference>
<dbReference type="Pfam" id="PF02597">
    <property type="entry name" value="ThiS"/>
    <property type="match status" value="1"/>
</dbReference>
<evidence type="ECO:0000313" key="2">
    <source>
        <dbReference type="Proteomes" id="UP000305709"/>
    </source>
</evidence>
<name>A0A5C4NG38_9RHOB</name>
<dbReference type="NCBIfam" id="TIGR01683">
    <property type="entry name" value="thiS"/>
    <property type="match status" value="1"/>
</dbReference>
<dbReference type="Gene3D" id="3.10.20.30">
    <property type="match status" value="1"/>
</dbReference>
<dbReference type="InterPro" id="IPR012675">
    <property type="entry name" value="Beta-grasp_dom_sf"/>
</dbReference>
<dbReference type="InterPro" id="IPR003749">
    <property type="entry name" value="ThiS/MoaD-like"/>
</dbReference>
<dbReference type="PANTHER" id="PTHR34472">
    <property type="entry name" value="SULFUR CARRIER PROTEIN THIS"/>
    <property type="match status" value="1"/>
</dbReference>